<protein>
    <submittedName>
        <fullName evidence="2">Uncharacterized protein</fullName>
    </submittedName>
</protein>
<evidence type="ECO:0000256" key="1">
    <source>
        <dbReference type="SAM" id="MobiDB-lite"/>
    </source>
</evidence>
<comment type="caution">
    <text evidence="2">The sequence shown here is derived from an EMBL/GenBank/DDBJ whole genome shotgun (WGS) entry which is preliminary data.</text>
</comment>
<dbReference type="PANTHER" id="PTHR14365">
    <property type="entry name" value="APOPTOSIS REGULATORY PROTEIN SIVA"/>
    <property type="match status" value="1"/>
</dbReference>
<name>A0ABD3N6I2_9STRA</name>
<feature type="region of interest" description="Disordered" evidence="1">
    <location>
        <begin position="1"/>
        <end position="28"/>
    </location>
</feature>
<dbReference type="PANTHER" id="PTHR14365:SF1">
    <property type="entry name" value="APOPTOSIS REGULATORY PROTEIN SIVA"/>
    <property type="match status" value="1"/>
</dbReference>
<dbReference type="Proteomes" id="UP001530293">
    <property type="component" value="Unassembled WGS sequence"/>
</dbReference>
<sequence>MIKRTPPRGSASMGRKRDLPAAAATASAAHDTAPLFLPTSAYDTAWNYDHNSSNNSNTTNKTLHYPSPNNKIDGLVTAGVATVSPFSHRVMTGETSVSPLITSPPLSPVPEEETSNFEFSQSSNTSTLTFDCNNAASDSNCSMEMSGEDSLGAITSGGNVRNGAMIGSVIDRVVGCSVGGRPSFISSGSLLHDIEVGMQSPDNDECQYPPMKRSRLDYGLHVLSQSSNDYAMSSSPPAPIFPKACKTACKISDTKKSKMHTDKYDFCCHVCFLGASNDKNSRFSSMSSVDDSSVPERHSLLAYFQPTKRKTPQHHQPTNSIHSFQSSLPTSLNLHPCRYCDKPTCITCTRQCEQCLNRFCTFCTKVDYEMSITERTLCFECDEHHERGTHGNRFVRRKDDKESICMMDI</sequence>
<gene>
    <name evidence="2" type="ORF">ACHAWU_010036</name>
</gene>
<evidence type="ECO:0000313" key="2">
    <source>
        <dbReference type="EMBL" id="KAL3771725.1"/>
    </source>
</evidence>
<evidence type="ECO:0000313" key="3">
    <source>
        <dbReference type="Proteomes" id="UP001530293"/>
    </source>
</evidence>
<keyword evidence="3" id="KW-1185">Reference proteome</keyword>
<organism evidence="2 3">
    <name type="scientific">Discostella pseudostelligera</name>
    <dbReference type="NCBI Taxonomy" id="259834"/>
    <lineage>
        <taxon>Eukaryota</taxon>
        <taxon>Sar</taxon>
        <taxon>Stramenopiles</taxon>
        <taxon>Ochrophyta</taxon>
        <taxon>Bacillariophyta</taxon>
        <taxon>Coscinodiscophyceae</taxon>
        <taxon>Thalassiosirophycidae</taxon>
        <taxon>Stephanodiscales</taxon>
        <taxon>Stephanodiscaceae</taxon>
        <taxon>Discostella</taxon>
    </lineage>
</organism>
<accession>A0ABD3N6I2</accession>
<dbReference type="EMBL" id="JALLBG020000021">
    <property type="protein sequence ID" value="KAL3771725.1"/>
    <property type="molecule type" value="Genomic_DNA"/>
</dbReference>
<dbReference type="InterPro" id="IPR022773">
    <property type="entry name" value="Siva"/>
</dbReference>
<dbReference type="AlphaFoldDB" id="A0ABD3N6I2"/>
<reference evidence="2 3" key="1">
    <citation type="submission" date="2024-10" db="EMBL/GenBank/DDBJ databases">
        <title>Updated reference genomes for cyclostephanoid diatoms.</title>
        <authorList>
            <person name="Roberts W.R."/>
            <person name="Alverson A.J."/>
        </authorList>
    </citation>
    <scope>NUCLEOTIDE SEQUENCE [LARGE SCALE GENOMIC DNA]</scope>
    <source>
        <strain evidence="2 3">AJA232-27</strain>
    </source>
</reference>
<proteinExistence type="predicted"/>